<dbReference type="GO" id="GO:0016747">
    <property type="term" value="F:acyltransferase activity, transferring groups other than amino-acyl groups"/>
    <property type="evidence" value="ECO:0007669"/>
    <property type="project" value="InterPro"/>
</dbReference>
<dbReference type="Proteomes" id="UP000009223">
    <property type="component" value="Chromosome"/>
</dbReference>
<feature type="transmembrane region" description="Helical" evidence="1">
    <location>
        <begin position="264"/>
        <end position="283"/>
    </location>
</feature>
<dbReference type="PANTHER" id="PTHR37312:SF1">
    <property type="entry name" value="MEMBRANE-BOUND ACYLTRANSFERASE YKRP-RELATED"/>
    <property type="match status" value="1"/>
</dbReference>
<keyword evidence="3" id="KW-0012">Acyltransferase</keyword>
<evidence type="ECO:0000256" key="1">
    <source>
        <dbReference type="SAM" id="Phobius"/>
    </source>
</evidence>
<sequence length="360" mass="41297">MNIVKGLVAPSQQPPRILWIDFAKTFGIWLVVFGHTVIPETMYNFILAFHMPLFFFISGYLEKNNRNFKETIIQGIKVLIIPYILLYSLYYTYWFVAVFLRHQELYVDESIISALGKPIIGMLLGIGSNTPYSIMLIPPLWFLWGLFFVKIIHKIIFMIVKERIEYYIMGMGIDVIIIFMLILLSKRLILSIDCAILAFPFYAIGNISRMKNLIKTNNLNANKLKVLIKILIAILGYMLIILGVNYNGRVDINNFQYGKDGLLFYTFGIVGIISTINLSQLYCNCSKIITILSNGTVIILAFHQLLNGYLLRIINIIGIEVNLMIIMIVSVVNVLLTIIPIIIIQKHFPILTGDRKLKYL</sequence>
<dbReference type="EMBL" id="CP001843">
    <property type="protein sequence ID" value="AEF84854.1"/>
    <property type="molecule type" value="Genomic_DNA"/>
</dbReference>
<feature type="transmembrane region" description="Helical" evidence="1">
    <location>
        <begin position="42"/>
        <end position="61"/>
    </location>
</feature>
<accession>F5YN48</accession>
<feature type="domain" description="Acyltransferase 3" evidence="2">
    <location>
        <begin position="18"/>
        <end position="339"/>
    </location>
</feature>
<gene>
    <name evidence="3" type="ordered locus">TREPR_0332</name>
</gene>
<feature type="transmembrane region" description="Helical" evidence="1">
    <location>
        <begin position="164"/>
        <end position="182"/>
    </location>
</feature>
<keyword evidence="4" id="KW-1185">Reference proteome</keyword>
<dbReference type="KEGG" id="tpi:TREPR_0332"/>
<organism evidence="3 4">
    <name type="scientific">Treponema primitia (strain ATCC BAA-887 / DSM 12427 / ZAS-2)</name>
    <dbReference type="NCBI Taxonomy" id="545694"/>
    <lineage>
        <taxon>Bacteria</taxon>
        <taxon>Pseudomonadati</taxon>
        <taxon>Spirochaetota</taxon>
        <taxon>Spirochaetia</taxon>
        <taxon>Spirochaetales</taxon>
        <taxon>Treponemataceae</taxon>
        <taxon>Treponema</taxon>
    </lineage>
</organism>
<dbReference type="RefSeq" id="WP_015709671.1">
    <property type="nucleotide sequence ID" value="NC_015578.1"/>
</dbReference>
<feature type="transmembrane region" description="Helical" evidence="1">
    <location>
        <begin position="295"/>
        <end position="317"/>
    </location>
</feature>
<feature type="transmembrane region" description="Helical" evidence="1">
    <location>
        <begin position="323"/>
        <end position="344"/>
    </location>
</feature>
<dbReference type="HOGENOM" id="CLU_023915_4_1_12"/>
<keyword evidence="3" id="KW-0808">Transferase</keyword>
<dbReference type="AlphaFoldDB" id="F5YN48"/>
<proteinExistence type="predicted"/>
<feature type="transmembrane region" description="Helical" evidence="1">
    <location>
        <begin position="226"/>
        <end position="244"/>
    </location>
</feature>
<dbReference type="PANTHER" id="PTHR37312">
    <property type="entry name" value="MEMBRANE-BOUND ACYLTRANSFERASE YKRP-RELATED"/>
    <property type="match status" value="1"/>
</dbReference>
<dbReference type="eggNOG" id="COG3594">
    <property type="taxonomic scope" value="Bacteria"/>
</dbReference>
<dbReference type="Pfam" id="PF01757">
    <property type="entry name" value="Acyl_transf_3"/>
    <property type="match status" value="1"/>
</dbReference>
<feature type="transmembrane region" description="Helical" evidence="1">
    <location>
        <begin position="81"/>
        <end position="100"/>
    </location>
</feature>
<feature type="transmembrane region" description="Helical" evidence="1">
    <location>
        <begin position="188"/>
        <end position="205"/>
    </location>
</feature>
<evidence type="ECO:0000313" key="3">
    <source>
        <dbReference type="EMBL" id="AEF84854.1"/>
    </source>
</evidence>
<reference evidence="4" key="1">
    <citation type="submission" date="2009-12" db="EMBL/GenBank/DDBJ databases">
        <title>Complete sequence of Treponema primitia strain ZAS-2.</title>
        <authorList>
            <person name="Tetu S.G."/>
            <person name="Matson E."/>
            <person name="Ren Q."/>
            <person name="Seshadri R."/>
            <person name="Elbourne L."/>
            <person name="Hassan K.A."/>
            <person name="Durkin A."/>
            <person name="Radune D."/>
            <person name="Mohamoud Y."/>
            <person name="Shay R."/>
            <person name="Jin S."/>
            <person name="Zhang X."/>
            <person name="Lucey K."/>
            <person name="Ballor N.R."/>
            <person name="Ottesen E."/>
            <person name="Rosenthal R."/>
            <person name="Allen A."/>
            <person name="Leadbetter J.R."/>
            <person name="Paulsen I.T."/>
        </authorList>
    </citation>
    <scope>NUCLEOTIDE SEQUENCE [LARGE SCALE GENOMIC DNA]</scope>
    <source>
        <strain evidence="4">ATCC BAA-887 / DSM 12427 / ZAS-2</strain>
    </source>
</reference>
<name>F5YN48_TREPZ</name>
<evidence type="ECO:0000259" key="2">
    <source>
        <dbReference type="Pfam" id="PF01757"/>
    </source>
</evidence>
<keyword evidence="1" id="KW-0472">Membrane</keyword>
<evidence type="ECO:0000313" key="4">
    <source>
        <dbReference type="Proteomes" id="UP000009223"/>
    </source>
</evidence>
<dbReference type="InterPro" id="IPR002656">
    <property type="entry name" value="Acyl_transf_3_dom"/>
</dbReference>
<feature type="transmembrane region" description="Helical" evidence="1">
    <location>
        <begin position="17"/>
        <end position="36"/>
    </location>
</feature>
<dbReference type="InterPro" id="IPR052734">
    <property type="entry name" value="Nod_factor_acetyltransferase"/>
</dbReference>
<dbReference type="STRING" id="545694.TREPR_0332"/>
<keyword evidence="1" id="KW-1133">Transmembrane helix</keyword>
<keyword evidence="1" id="KW-0812">Transmembrane</keyword>
<feature type="transmembrane region" description="Helical" evidence="1">
    <location>
        <begin position="132"/>
        <end position="152"/>
    </location>
</feature>
<reference evidence="3 4" key="2">
    <citation type="journal article" date="2011" name="ISME J.">
        <title>RNA-seq reveals cooperative metabolic interactions between two termite-gut spirochete species in co-culture.</title>
        <authorList>
            <person name="Rosenthal A.Z."/>
            <person name="Matson E.G."/>
            <person name="Eldar A."/>
            <person name="Leadbetter J.R."/>
        </authorList>
    </citation>
    <scope>NUCLEOTIDE SEQUENCE [LARGE SCALE GENOMIC DNA]</scope>
    <source>
        <strain evidence="4">ATCC BAA-887 / DSM 12427 / ZAS-2</strain>
    </source>
</reference>
<protein>
    <submittedName>
        <fullName evidence="3">Putative acyltransferase</fullName>
    </submittedName>
</protein>